<dbReference type="SUPFAM" id="SSF52540">
    <property type="entry name" value="P-loop containing nucleoside triphosphate hydrolases"/>
    <property type="match status" value="2"/>
</dbReference>
<evidence type="ECO:0000313" key="12">
    <source>
        <dbReference type="EMBL" id="KAF2095040.1"/>
    </source>
</evidence>
<feature type="domain" description="Helicase C-terminal" evidence="11">
    <location>
        <begin position="441"/>
        <end position="594"/>
    </location>
</feature>
<dbReference type="InterPro" id="IPR027417">
    <property type="entry name" value="P-loop_NTPase"/>
</dbReference>
<dbReference type="InterPro" id="IPR000330">
    <property type="entry name" value="SNF2_N"/>
</dbReference>
<dbReference type="GO" id="GO:0004386">
    <property type="term" value="F:helicase activity"/>
    <property type="evidence" value="ECO:0007669"/>
    <property type="project" value="UniProtKB-KW"/>
</dbReference>
<keyword evidence="6" id="KW-0067">ATP-binding</keyword>
<evidence type="ECO:0000256" key="3">
    <source>
        <dbReference type="ARBA" id="ARBA00022741"/>
    </source>
</evidence>
<evidence type="ECO:0000256" key="5">
    <source>
        <dbReference type="ARBA" id="ARBA00022806"/>
    </source>
</evidence>
<dbReference type="CDD" id="cd18793">
    <property type="entry name" value="SF2_C_SNF"/>
    <property type="match status" value="1"/>
</dbReference>
<dbReference type="Proteomes" id="UP000799772">
    <property type="component" value="Unassembled WGS sequence"/>
</dbReference>
<feature type="compositionally biased region" description="Basic residues" evidence="9">
    <location>
        <begin position="366"/>
        <end position="376"/>
    </location>
</feature>
<dbReference type="CDD" id="cd18007">
    <property type="entry name" value="DEXHc_ATRX-like"/>
    <property type="match status" value="1"/>
</dbReference>
<organism evidence="12 13">
    <name type="scientific">Rhizodiscina lignyota</name>
    <dbReference type="NCBI Taxonomy" id="1504668"/>
    <lineage>
        <taxon>Eukaryota</taxon>
        <taxon>Fungi</taxon>
        <taxon>Dikarya</taxon>
        <taxon>Ascomycota</taxon>
        <taxon>Pezizomycotina</taxon>
        <taxon>Dothideomycetes</taxon>
        <taxon>Pleosporomycetidae</taxon>
        <taxon>Aulographales</taxon>
        <taxon>Rhizodiscinaceae</taxon>
        <taxon>Rhizodiscina</taxon>
    </lineage>
</organism>
<keyword evidence="13" id="KW-1185">Reference proteome</keyword>
<feature type="domain" description="Helicase ATP-binding" evidence="10">
    <location>
        <begin position="35"/>
        <end position="240"/>
    </location>
</feature>
<keyword evidence="7" id="KW-0238">DNA-binding</keyword>
<dbReference type="Pfam" id="PF00176">
    <property type="entry name" value="SNF2-rel_dom"/>
    <property type="match status" value="1"/>
</dbReference>
<dbReference type="InterPro" id="IPR049730">
    <property type="entry name" value="SNF2/RAD54-like_C"/>
</dbReference>
<protein>
    <recommendedName>
        <fullName evidence="14">P-loop containing nucleoside triphosphate hydrolase protein</fullName>
    </recommendedName>
</protein>
<dbReference type="GO" id="GO:0016887">
    <property type="term" value="F:ATP hydrolysis activity"/>
    <property type="evidence" value="ECO:0007669"/>
    <property type="project" value="InterPro"/>
</dbReference>
<feature type="region of interest" description="Disordered" evidence="9">
    <location>
        <begin position="359"/>
        <end position="390"/>
    </location>
</feature>
<keyword evidence="3" id="KW-0547">Nucleotide-binding</keyword>
<comment type="similarity">
    <text evidence="2">Belongs to the SNF2/RAD54 helicase family.</text>
</comment>
<dbReference type="GO" id="GO:0005524">
    <property type="term" value="F:ATP binding"/>
    <property type="evidence" value="ECO:0007669"/>
    <property type="project" value="UniProtKB-KW"/>
</dbReference>
<evidence type="ECO:0008006" key="14">
    <source>
        <dbReference type="Google" id="ProtNLM"/>
    </source>
</evidence>
<dbReference type="GO" id="GO:0005634">
    <property type="term" value="C:nucleus"/>
    <property type="evidence" value="ECO:0007669"/>
    <property type="project" value="UniProtKB-SubCell"/>
</dbReference>
<dbReference type="AlphaFoldDB" id="A0A9P4I981"/>
<evidence type="ECO:0000256" key="1">
    <source>
        <dbReference type="ARBA" id="ARBA00004123"/>
    </source>
</evidence>
<evidence type="ECO:0000256" key="6">
    <source>
        <dbReference type="ARBA" id="ARBA00022840"/>
    </source>
</evidence>
<keyword evidence="4" id="KW-0378">Hydrolase</keyword>
<keyword evidence="5" id="KW-0347">Helicase</keyword>
<evidence type="ECO:0000313" key="13">
    <source>
        <dbReference type="Proteomes" id="UP000799772"/>
    </source>
</evidence>
<dbReference type="InterPro" id="IPR038718">
    <property type="entry name" value="SNF2-like_sf"/>
</dbReference>
<evidence type="ECO:0000256" key="7">
    <source>
        <dbReference type="ARBA" id="ARBA00023125"/>
    </source>
</evidence>
<evidence type="ECO:0000256" key="9">
    <source>
        <dbReference type="SAM" id="MobiDB-lite"/>
    </source>
</evidence>
<dbReference type="Gene3D" id="3.40.50.10810">
    <property type="entry name" value="Tandem AAA-ATPase domain"/>
    <property type="match status" value="1"/>
</dbReference>
<dbReference type="PROSITE" id="PS51194">
    <property type="entry name" value="HELICASE_CTER"/>
    <property type="match status" value="1"/>
</dbReference>
<feature type="non-terminal residue" evidence="12">
    <location>
        <position position="671"/>
    </location>
</feature>
<comment type="caution">
    <text evidence="12">The sequence shown here is derived from an EMBL/GenBank/DDBJ whole genome shotgun (WGS) entry which is preliminary data.</text>
</comment>
<dbReference type="PROSITE" id="PS51192">
    <property type="entry name" value="HELICASE_ATP_BIND_1"/>
    <property type="match status" value="1"/>
</dbReference>
<evidence type="ECO:0000256" key="2">
    <source>
        <dbReference type="ARBA" id="ARBA00007025"/>
    </source>
</evidence>
<evidence type="ECO:0000256" key="4">
    <source>
        <dbReference type="ARBA" id="ARBA00022801"/>
    </source>
</evidence>
<dbReference type="SMART" id="SM00487">
    <property type="entry name" value="DEXDc"/>
    <property type="match status" value="1"/>
</dbReference>
<accession>A0A9P4I981</accession>
<dbReference type="EMBL" id="ML978132">
    <property type="protein sequence ID" value="KAF2095040.1"/>
    <property type="molecule type" value="Genomic_DNA"/>
</dbReference>
<sequence length="671" mass="75215">VNVDEVDENQFIYIDVAISSNMQPHQLEGVRFMWREVVTGGEGCLLAHTMGLGKTMQTIAFIHTLSVAAKDPEVSEQLSPTLRGLRTLILCPPMLINNWREEFIKWLPGSLMKDVGKVFWIDTSITSPSDRLDNGREWDKKGGVLLIGYQMFRDLVNDGDHVKRKGGKLVEEERKELAKILLESPTLIIADEAHSLKSISSLLGRVAARFKSTSRIALTGSPLANNLLEYFAMIEWVAPGFLGDATEFRNYYKDPIEQGLYKSSSKSQHRKALKRLHVLNREIAPKVNRANIEVLRGNLKPKLEFVLKVGLTGIQKDLCSAIIRAALANGEVSTANLFKWMALLQLACNHPRALQIKLNAPLATNSKKKPKPKKTKTTNSQKKDDQGQDNVDEAFTKALDDKPIKELIPADLVKELQAILATAHTNIMDTTHTAKAIFAMQVITRSLKLEVKDRVLVFSHSIPTLDYLEELMRLRKIKAARMDGSVSPQKRQGLAKALNEGEYDVLLISTTAGGVGINIPGANRVVLLDFGFNPTHEEQAVGRAYRLGQEKPVFVYRFVTGGTFEEALYNMSVFKTQLAFRVVEKKKISSQALKTSDFLFEPRDVPAEDLDEHIGKDKVVLDHVLEARKTMGEKYPIKAITTTETLQAEFADEELTAEEEREVEDEFKLEK</sequence>
<dbReference type="SMART" id="SM00490">
    <property type="entry name" value="HELICc"/>
    <property type="match status" value="1"/>
</dbReference>
<feature type="non-terminal residue" evidence="12">
    <location>
        <position position="1"/>
    </location>
</feature>
<keyword evidence="8" id="KW-0539">Nucleus</keyword>
<reference evidence="12" key="1">
    <citation type="journal article" date="2020" name="Stud. Mycol.">
        <title>101 Dothideomycetes genomes: a test case for predicting lifestyles and emergence of pathogens.</title>
        <authorList>
            <person name="Haridas S."/>
            <person name="Albert R."/>
            <person name="Binder M."/>
            <person name="Bloem J."/>
            <person name="Labutti K."/>
            <person name="Salamov A."/>
            <person name="Andreopoulos B."/>
            <person name="Baker S."/>
            <person name="Barry K."/>
            <person name="Bills G."/>
            <person name="Bluhm B."/>
            <person name="Cannon C."/>
            <person name="Castanera R."/>
            <person name="Culley D."/>
            <person name="Daum C."/>
            <person name="Ezra D."/>
            <person name="Gonzalez J."/>
            <person name="Henrissat B."/>
            <person name="Kuo A."/>
            <person name="Liang C."/>
            <person name="Lipzen A."/>
            <person name="Lutzoni F."/>
            <person name="Magnuson J."/>
            <person name="Mondo S."/>
            <person name="Nolan M."/>
            <person name="Ohm R."/>
            <person name="Pangilinan J."/>
            <person name="Park H.-J."/>
            <person name="Ramirez L."/>
            <person name="Alfaro M."/>
            <person name="Sun H."/>
            <person name="Tritt A."/>
            <person name="Yoshinaga Y."/>
            <person name="Zwiers L.-H."/>
            <person name="Turgeon B."/>
            <person name="Goodwin S."/>
            <person name="Spatafora J."/>
            <person name="Crous P."/>
            <person name="Grigoriev I."/>
        </authorList>
    </citation>
    <scope>NUCLEOTIDE SEQUENCE</scope>
    <source>
        <strain evidence="12">CBS 133067</strain>
    </source>
</reference>
<name>A0A9P4I981_9PEZI</name>
<comment type="subcellular location">
    <subcellularLocation>
        <location evidence="1">Nucleus</location>
    </subcellularLocation>
</comment>
<dbReference type="InterPro" id="IPR001650">
    <property type="entry name" value="Helicase_C-like"/>
</dbReference>
<evidence type="ECO:0000256" key="8">
    <source>
        <dbReference type="ARBA" id="ARBA00023242"/>
    </source>
</evidence>
<dbReference type="OrthoDB" id="2020972at2759"/>
<dbReference type="InterPro" id="IPR014001">
    <property type="entry name" value="Helicase_ATP-bd"/>
</dbReference>
<dbReference type="PANTHER" id="PTHR45797:SF1">
    <property type="entry name" value="HELICASE ARIP4"/>
    <property type="match status" value="1"/>
</dbReference>
<gene>
    <name evidence="12" type="ORF">NA57DRAFT_24875</name>
</gene>
<dbReference type="Gene3D" id="3.40.50.300">
    <property type="entry name" value="P-loop containing nucleotide triphosphate hydrolases"/>
    <property type="match status" value="1"/>
</dbReference>
<proteinExistence type="inferred from homology"/>
<dbReference type="GO" id="GO:0003677">
    <property type="term" value="F:DNA binding"/>
    <property type="evidence" value="ECO:0007669"/>
    <property type="project" value="UniProtKB-KW"/>
</dbReference>
<dbReference type="PANTHER" id="PTHR45797">
    <property type="entry name" value="RAD54-LIKE"/>
    <property type="match status" value="1"/>
</dbReference>
<dbReference type="Pfam" id="PF00271">
    <property type="entry name" value="Helicase_C"/>
    <property type="match status" value="1"/>
</dbReference>
<evidence type="ECO:0000259" key="11">
    <source>
        <dbReference type="PROSITE" id="PS51194"/>
    </source>
</evidence>
<dbReference type="InterPro" id="IPR044574">
    <property type="entry name" value="ARIP4-like"/>
</dbReference>
<evidence type="ECO:0000259" key="10">
    <source>
        <dbReference type="PROSITE" id="PS51192"/>
    </source>
</evidence>